<comment type="similarity">
    <text evidence="1">Belongs to the UFD1 family.</text>
</comment>
<dbReference type="InterPro" id="IPR042299">
    <property type="entry name" value="Ufd1-like_Nn"/>
</dbReference>
<evidence type="ECO:0000256" key="1">
    <source>
        <dbReference type="ARBA" id="ARBA00006043"/>
    </source>
</evidence>
<dbReference type="Pfam" id="PF03152">
    <property type="entry name" value="UFD1_N1"/>
    <property type="match status" value="1"/>
</dbReference>
<evidence type="ECO:0000313" key="6">
    <source>
        <dbReference type="EMBL" id="PRP86485.1"/>
    </source>
</evidence>
<dbReference type="STRING" id="1890364.A0A2P6NRA0"/>
<evidence type="ECO:0000256" key="2">
    <source>
        <dbReference type="ARBA" id="ARBA00022786"/>
    </source>
</evidence>
<evidence type="ECO:0000256" key="3">
    <source>
        <dbReference type="SAM" id="MobiDB-lite"/>
    </source>
</evidence>
<dbReference type="PANTHER" id="PTHR12555:SF13">
    <property type="entry name" value="UBIQUITIN RECOGNITION FACTOR IN ER-ASSOCIATED DEGRADATION PROTEIN 1"/>
    <property type="match status" value="1"/>
</dbReference>
<dbReference type="GO" id="GO:0034098">
    <property type="term" value="C:VCP-NPL4-UFD1 AAA ATPase complex"/>
    <property type="evidence" value="ECO:0007669"/>
    <property type="project" value="TreeGrafter"/>
</dbReference>
<dbReference type="GO" id="GO:0006511">
    <property type="term" value="P:ubiquitin-dependent protein catabolic process"/>
    <property type="evidence" value="ECO:0007669"/>
    <property type="project" value="InterPro"/>
</dbReference>
<keyword evidence="2" id="KW-0833">Ubl conjugation pathway</keyword>
<keyword evidence="7" id="KW-1185">Reference proteome</keyword>
<dbReference type="Pfam" id="PF24842">
    <property type="entry name" value="UFD1_N2"/>
    <property type="match status" value="1"/>
</dbReference>
<feature type="compositionally biased region" description="Basic and acidic residues" evidence="3">
    <location>
        <begin position="210"/>
        <end position="221"/>
    </location>
</feature>
<comment type="caution">
    <text evidence="6">The sequence shown here is derived from an EMBL/GenBank/DDBJ whole genome shotgun (WGS) entry which is preliminary data.</text>
</comment>
<dbReference type="FunCoup" id="A0A2P6NRA0">
    <property type="interactions" value="913"/>
</dbReference>
<dbReference type="OrthoDB" id="422728at2759"/>
<dbReference type="InterPro" id="IPR004854">
    <property type="entry name" value="Ufd1-like"/>
</dbReference>
<feature type="domain" description="Ubiquitin fusion degradation protein UFD1 N-terminal subdomain 1" evidence="4">
    <location>
        <begin position="6"/>
        <end position="97"/>
    </location>
</feature>
<organism evidence="6 7">
    <name type="scientific">Planoprotostelium fungivorum</name>
    <dbReference type="NCBI Taxonomy" id="1890364"/>
    <lineage>
        <taxon>Eukaryota</taxon>
        <taxon>Amoebozoa</taxon>
        <taxon>Evosea</taxon>
        <taxon>Variosea</taxon>
        <taxon>Cavosteliida</taxon>
        <taxon>Cavosteliaceae</taxon>
        <taxon>Planoprotostelium</taxon>
    </lineage>
</organism>
<dbReference type="InParanoid" id="A0A2P6NRA0"/>
<feature type="compositionally biased region" description="Basic and acidic residues" evidence="3">
    <location>
        <begin position="185"/>
        <end position="198"/>
    </location>
</feature>
<protein>
    <submittedName>
        <fullName evidence="6">Ubiquitin fusion degradation UFD1 family protein</fullName>
    </submittedName>
</protein>
<reference evidence="6 7" key="1">
    <citation type="journal article" date="2018" name="Genome Biol. Evol.">
        <title>Multiple Roots of Fruiting Body Formation in Amoebozoa.</title>
        <authorList>
            <person name="Hillmann F."/>
            <person name="Forbes G."/>
            <person name="Novohradska S."/>
            <person name="Ferling I."/>
            <person name="Riege K."/>
            <person name="Groth M."/>
            <person name="Westermann M."/>
            <person name="Marz M."/>
            <person name="Spaller T."/>
            <person name="Winckler T."/>
            <person name="Schaap P."/>
            <person name="Glockner G."/>
        </authorList>
    </citation>
    <scope>NUCLEOTIDE SEQUENCE [LARGE SCALE GENOMIC DNA]</scope>
    <source>
        <strain evidence="6 7">Jena</strain>
    </source>
</reference>
<feature type="region of interest" description="Disordered" evidence="3">
    <location>
        <begin position="184"/>
        <end position="286"/>
    </location>
</feature>
<gene>
    <name evidence="6" type="ORF">PROFUN_05267</name>
</gene>
<sequence length="286" mass="31795">MSYSGFKMTFRCYPITDRPNLQHGGKIILPPSSLDKISQLLVQYPLIFEISNANFPDLKVHGGVLEFIAQEGRVEMPGWNLSIEPGQFVRISTVNLPLGKFVKFQPQSKTFLDISNPRAVLEVKLRDYTALGLGETIVVEYLNRDYPLTVLEIKPTGPNLRAISIVETDLIVDFAPPADMPQEETYVKKEEKKEEDTSASKPKTLTKGTHRLEADEEEKPKFTAFSGSGYSLKSKPTSGTSTPAKSNSRPSSRVEDSDSDSDSEEEKKKPKFVAFGGVGHSLKRPK</sequence>
<name>A0A2P6NRA0_9EUKA</name>
<dbReference type="PANTHER" id="PTHR12555">
    <property type="entry name" value="UBIQUITIN FUSION DEGRADATON PROTEIN 1"/>
    <property type="match status" value="1"/>
</dbReference>
<dbReference type="InterPro" id="IPR055417">
    <property type="entry name" value="UFD1_N1"/>
</dbReference>
<dbReference type="EMBL" id="MDYQ01000030">
    <property type="protein sequence ID" value="PRP86485.1"/>
    <property type="molecule type" value="Genomic_DNA"/>
</dbReference>
<evidence type="ECO:0000313" key="7">
    <source>
        <dbReference type="Proteomes" id="UP000241769"/>
    </source>
</evidence>
<evidence type="ECO:0000259" key="4">
    <source>
        <dbReference type="Pfam" id="PF03152"/>
    </source>
</evidence>
<feature type="domain" description="Ubiquitin fusion degradation protein UFD1 N-terminal subdomain 2" evidence="5">
    <location>
        <begin position="99"/>
        <end position="177"/>
    </location>
</feature>
<dbReference type="Gene3D" id="2.40.40.50">
    <property type="entry name" value="Ubiquitin fusion degradation protein UFD1, N-terminal domain"/>
    <property type="match status" value="1"/>
</dbReference>
<dbReference type="Proteomes" id="UP000241769">
    <property type="component" value="Unassembled WGS sequence"/>
</dbReference>
<dbReference type="AlphaFoldDB" id="A0A2P6NRA0"/>
<dbReference type="Gene3D" id="3.10.330.10">
    <property type="match status" value="1"/>
</dbReference>
<dbReference type="GO" id="GO:0036503">
    <property type="term" value="P:ERAD pathway"/>
    <property type="evidence" value="ECO:0007669"/>
    <property type="project" value="TreeGrafter"/>
</dbReference>
<dbReference type="GO" id="GO:0031593">
    <property type="term" value="F:polyubiquitin modification-dependent protein binding"/>
    <property type="evidence" value="ECO:0007669"/>
    <property type="project" value="TreeGrafter"/>
</dbReference>
<feature type="compositionally biased region" description="Polar residues" evidence="3">
    <location>
        <begin position="225"/>
        <end position="247"/>
    </location>
</feature>
<proteinExistence type="inferred from homology"/>
<accession>A0A2P6NRA0</accession>
<dbReference type="InterPro" id="IPR055418">
    <property type="entry name" value="UFD1_N2"/>
</dbReference>
<evidence type="ECO:0000259" key="5">
    <source>
        <dbReference type="Pfam" id="PF24842"/>
    </source>
</evidence>